<dbReference type="GO" id="GO:0005737">
    <property type="term" value="C:cytoplasm"/>
    <property type="evidence" value="ECO:0007669"/>
    <property type="project" value="UniProtKB-SubCell"/>
</dbReference>
<dbReference type="AlphaFoldDB" id="A0ABD1CH99"/>
<evidence type="ECO:0000256" key="1">
    <source>
        <dbReference type="ARBA" id="ARBA00004496"/>
    </source>
</evidence>
<dbReference type="SUPFAM" id="SSF51045">
    <property type="entry name" value="WW domain"/>
    <property type="match status" value="1"/>
</dbReference>
<comment type="caution">
    <text evidence="6">The sequence shown here is derived from an EMBL/GenBank/DDBJ whole genome shotgun (WGS) entry which is preliminary data.</text>
</comment>
<dbReference type="PROSITE" id="PS50020">
    <property type="entry name" value="WW_DOMAIN_2"/>
    <property type="match status" value="1"/>
</dbReference>
<keyword evidence="3" id="KW-0597">Phosphoprotein</keyword>
<evidence type="ECO:0000256" key="4">
    <source>
        <dbReference type="ARBA" id="ARBA00022737"/>
    </source>
</evidence>
<sequence>MLPFRFLLRQLWLAKKRSKKTILVRLTKPETFADCVGNELPFGWEEVYDPQIGTYYVNHNTQSTQLEDPRLEWKSKQEEMLREYLCSAQDTLEAKKEIFNVKTQRLHLAQEEYNHLNALAASRTS</sequence>
<dbReference type="InterPro" id="IPR036020">
    <property type="entry name" value="WW_dom_sf"/>
</dbReference>
<proteinExistence type="predicted"/>
<dbReference type="Pfam" id="PF00397">
    <property type="entry name" value="WW"/>
    <property type="match status" value="1"/>
</dbReference>
<dbReference type="SMART" id="SM00456">
    <property type="entry name" value="WW"/>
    <property type="match status" value="1"/>
</dbReference>
<evidence type="ECO:0000259" key="5">
    <source>
        <dbReference type="PROSITE" id="PS50020"/>
    </source>
</evidence>
<dbReference type="PANTHER" id="PTHR14791">
    <property type="entry name" value="BOMB/KIRA PROTEINS"/>
    <property type="match status" value="1"/>
</dbReference>
<organism evidence="6 7">
    <name type="scientific">Culex pipiens pipiens</name>
    <name type="common">Northern house mosquito</name>
    <dbReference type="NCBI Taxonomy" id="38569"/>
    <lineage>
        <taxon>Eukaryota</taxon>
        <taxon>Metazoa</taxon>
        <taxon>Ecdysozoa</taxon>
        <taxon>Arthropoda</taxon>
        <taxon>Hexapoda</taxon>
        <taxon>Insecta</taxon>
        <taxon>Pterygota</taxon>
        <taxon>Neoptera</taxon>
        <taxon>Endopterygota</taxon>
        <taxon>Diptera</taxon>
        <taxon>Nematocera</taxon>
        <taxon>Culicoidea</taxon>
        <taxon>Culicidae</taxon>
        <taxon>Culicinae</taxon>
        <taxon>Culicini</taxon>
        <taxon>Culex</taxon>
        <taxon>Culex</taxon>
    </lineage>
</organism>
<evidence type="ECO:0000313" key="6">
    <source>
        <dbReference type="EMBL" id="KAL1375761.1"/>
    </source>
</evidence>
<dbReference type="FunFam" id="2.20.70.10:FF:000001">
    <property type="entry name" value="Membrane-associated guanylate kinase, WW and PDZ domain-containing protein 1"/>
    <property type="match status" value="1"/>
</dbReference>
<dbReference type="InterPro" id="IPR001202">
    <property type="entry name" value="WW_dom"/>
</dbReference>
<dbReference type="CDD" id="cd00201">
    <property type="entry name" value="WW"/>
    <property type="match status" value="1"/>
</dbReference>
<evidence type="ECO:0000313" key="7">
    <source>
        <dbReference type="Proteomes" id="UP001562425"/>
    </source>
</evidence>
<accession>A0ABD1CH99</accession>
<feature type="domain" description="WW" evidence="5">
    <location>
        <begin position="38"/>
        <end position="71"/>
    </location>
</feature>
<evidence type="ECO:0000256" key="2">
    <source>
        <dbReference type="ARBA" id="ARBA00022490"/>
    </source>
</evidence>
<protein>
    <recommendedName>
        <fullName evidence="5">WW domain-containing protein</fullName>
    </recommendedName>
</protein>
<dbReference type="Gene3D" id="2.20.70.10">
    <property type="match status" value="1"/>
</dbReference>
<comment type="subcellular location">
    <subcellularLocation>
        <location evidence="1">Cytoplasm</location>
    </subcellularLocation>
</comment>
<dbReference type="InterPro" id="IPR051105">
    <property type="entry name" value="WWC/KIBRA_Hippo_Reg"/>
</dbReference>
<keyword evidence="7" id="KW-1185">Reference proteome</keyword>
<feature type="non-terminal residue" evidence="6">
    <location>
        <position position="125"/>
    </location>
</feature>
<evidence type="ECO:0000256" key="3">
    <source>
        <dbReference type="ARBA" id="ARBA00022553"/>
    </source>
</evidence>
<name>A0ABD1CH99_CULPP</name>
<reference evidence="6 7" key="1">
    <citation type="submission" date="2024-05" db="EMBL/GenBank/DDBJ databases">
        <title>Culex pipiens pipiens assembly and annotation.</title>
        <authorList>
            <person name="Alout H."/>
            <person name="Durand T."/>
        </authorList>
    </citation>
    <scope>NUCLEOTIDE SEQUENCE [LARGE SCALE GENOMIC DNA]</scope>
    <source>
        <strain evidence="6">HA-2024</strain>
        <tissue evidence="6">Whole body</tissue>
    </source>
</reference>
<dbReference type="EMBL" id="JBEHCU010012231">
    <property type="protein sequence ID" value="KAL1375761.1"/>
    <property type="molecule type" value="Genomic_DNA"/>
</dbReference>
<gene>
    <name evidence="6" type="ORF">pipiens_017304</name>
</gene>
<dbReference type="PANTHER" id="PTHR14791:SF29">
    <property type="entry name" value="PROTEIN KIBRA"/>
    <property type="match status" value="1"/>
</dbReference>
<keyword evidence="4" id="KW-0677">Repeat</keyword>
<dbReference type="Proteomes" id="UP001562425">
    <property type="component" value="Unassembled WGS sequence"/>
</dbReference>
<keyword evidence="2" id="KW-0963">Cytoplasm</keyword>